<dbReference type="SUPFAM" id="SSF47336">
    <property type="entry name" value="ACP-like"/>
    <property type="match status" value="1"/>
</dbReference>
<protein>
    <recommendedName>
        <fullName evidence="3">Carrier domain-containing protein</fullName>
    </recommendedName>
</protein>
<dbReference type="Proteomes" id="UP001143480">
    <property type="component" value="Unassembled WGS sequence"/>
</dbReference>
<dbReference type="GO" id="GO:0031177">
    <property type="term" value="F:phosphopantetheine binding"/>
    <property type="evidence" value="ECO:0007669"/>
    <property type="project" value="InterPro"/>
</dbReference>
<dbReference type="InterPro" id="IPR020806">
    <property type="entry name" value="PKS_PP-bd"/>
</dbReference>
<dbReference type="PROSITE" id="PS00012">
    <property type="entry name" value="PHOSPHOPANTETHEINE"/>
    <property type="match status" value="1"/>
</dbReference>
<name>A0A9W6KJH9_9ACTN</name>
<dbReference type="InterPro" id="IPR006162">
    <property type="entry name" value="Ppantetheine_attach_site"/>
</dbReference>
<dbReference type="Gene3D" id="1.10.1200.10">
    <property type="entry name" value="ACP-like"/>
    <property type="match status" value="1"/>
</dbReference>
<dbReference type="EMBL" id="BSFP01000021">
    <property type="protein sequence ID" value="GLL02122.1"/>
    <property type="molecule type" value="Genomic_DNA"/>
</dbReference>
<comment type="caution">
    <text evidence="4">The sequence shown here is derived from an EMBL/GenBank/DDBJ whole genome shotgun (WGS) entry which is preliminary data.</text>
</comment>
<dbReference type="RefSeq" id="WP_271189211.1">
    <property type="nucleotide sequence ID" value="NZ_BSFP01000021.1"/>
</dbReference>
<dbReference type="InterPro" id="IPR009081">
    <property type="entry name" value="PP-bd_ACP"/>
</dbReference>
<dbReference type="Pfam" id="PF00550">
    <property type="entry name" value="PP-binding"/>
    <property type="match status" value="1"/>
</dbReference>
<dbReference type="AlphaFoldDB" id="A0A9W6KJH9"/>
<dbReference type="GO" id="GO:0044550">
    <property type="term" value="P:secondary metabolite biosynthetic process"/>
    <property type="evidence" value="ECO:0007669"/>
    <property type="project" value="TreeGrafter"/>
</dbReference>
<dbReference type="PROSITE" id="PS50075">
    <property type="entry name" value="CARRIER"/>
    <property type="match status" value="1"/>
</dbReference>
<dbReference type="PANTHER" id="PTHR45527">
    <property type="entry name" value="NONRIBOSOMAL PEPTIDE SYNTHETASE"/>
    <property type="match status" value="1"/>
</dbReference>
<keyword evidence="5" id="KW-1185">Reference proteome</keyword>
<keyword evidence="2" id="KW-0597">Phosphoprotein</keyword>
<organism evidence="4 5">
    <name type="scientific">Dactylosporangium matsuzakiense</name>
    <dbReference type="NCBI Taxonomy" id="53360"/>
    <lineage>
        <taxon>Bacteria</taxon>
        <taxon>Bacillati</taxon>
        <taxon>Actinomycetota</taxon>
        <taxon>Actinomycetes</taxon>
        <taxon>Micromonosporales</taxon>
        <taxon>Micromonosporaceae</taxon>
        <taxon>Dactylosporangium</taxon>
    </lineage>
</organism>
<dbReference type="PANTHER" id="PTHR45527:SF1">
    <property type="entry name" value="FATTY ACID SYNTHASE"/>
    <property type="match status" value="1"/>
</dbReference>
<evidence type="ECO:0000256" key="2">
    <source>
        <dbReference type="ARBA" id="ARBA00022553"/>
    </source>
</evidence>
<sequence length="85" mass="9240">MNDTPDYERFILGEMAALTDAESVTPDDSFLELGGDSLKAILLASAIEERFDVAIDVIDVFQSESFRALSRLVADTAAASRERIG</sequence>
<evidence type="ECO:0000259" key="3">
    <source>
        <dbReference type="PROSITE" id="PS50075"/>
    </source>
</evidence>
<evidence type="ECO:0000313" key="4">
    <source>
        <dbReference type="EMBL" id="GLL02122.1"/>
    </source>
</evidence>
<dbReference type="SMART" id="SM00823">
    <property type="entry name" value="PKS_PP"/>
    <property type="match status" value="1"/>
</dbReference>
<feature type="domain" description="Carrier" evidence="3">
    <location>
        <begin position="2"/>
        <end position="77"/>
    </location>
</feature>
<accession>A0A9W6KJH9</accession>
<reference evidence="4" key="2">
    <citation type="submission" date="2023-01" db="EMBL/GenBank/DDBJ databases">
        <authorList>
            <person name="Sun Q."/>
            <person name="Evtushenko L."/>
        </authorList>
    </citation>
    <scope>NUCLEOTIDE SEQUENCE</scope>
    <source>
        <strain evidence="4">VKM Ac-1321</strain>
    </source>
</reference>
<gene>
    <name evidence="4" type="ORF">GCM10017581_038640</name>
</gene>
<dbReference type="GO" id="GO:0043041">
    <property type="term" value="P:amino acid activation for nonribosomal peptide biosynthetic process"/>
    <property type="evidence" value="ECO:0007669"/>
    <property type="project" value="TreeGrafter"/>
</dbReference>
<dbReference type="InterPro" id="IPR036736">
    <property type="entry name" value="ACP-like_sf"/>
</dbReference>
<reference evidence="4" key="1">
    <citation type="journal article" date="2014" name="Int. J. Syst. Evol. Microbiol.">
        <title>Complete genome sequence of Corynebacterium casei LMG S-19264T (=DSM 44701T), isolated from a smear-ripened cheese.</title>
        <authorList>
            <consortium name="US DOE Joint Genome Institute (JGI-PGF)"/>
            <person name="Walter F."/>
            <person name="Albersmeier A."/>
            <person name="Kalinowski J."/>
            <person name="Ruckert C."/>
        </authorList>
    </citation>
    <scope>NUCLEOTIDE SEQUENCE</scope>
    <source>
        <strain evidence="4">VKM Ac-1321</strain>
    </source>
</reference>
<proteinExistence type="predicted"/>
<evidence type="ECO:0000256" key="1">
    <source>
        <dbReference type="ARBA" id="ARBA00022450"/>
    </source>
</evidence>
<evidence type="ECO:0000313" key="5">
    <source>
        <dbReference type="Proteomes" id="UP001143480"/>
    </source>
</evidence>
<dbReference type="GO" id="GO:0005737">
    <property type="term" value="C:cytoplasm"/>
    <property type="evidence" value="ECO:0007669"/>
    <property type="project" value="TreeGrafter"/>
</dbReference>
<keyword evidence="1" id="KW-0596">Phosphopantetheine</keyword>